<evidence type="ECO:0000256" key="1">
    <source>
        <dbReference type="SAM" id="MobiDB-lite"/>
    </source>
</evidence>
<name>A0ABW4HPI6_9BACI</name>
<comment type="caution">
    <text evidence="3">The sequence shown here is derived from an EMBL/GenBank/DDBJ whole genome shotgun (WGS) entry which is preliminary data.</text>
</comment>
<keyword evidence="2" id="KW-0732">Signal</keyword>
<dbReference type="Proteomes" id="UP001597221">
    <property type="component" value="Unassembled WGS sequence"/>
</dbReference>
<feature type="chain" id="PRO_5047266157" description="Lipoprotein" evidence="2">
    <location>
        <begin position="28"/>
        <end position="211"/>
    </location>
</feature>
<proteinExistence type="predicted"/>
<dbReference type="RefSeq" id="WP_379596739.1">
    <property type="nucleotide sequence ID" value="NZ_JBHUDE010000035.1"/>
</dbReference>
<evidence type="ECO:0008006" key="5">
    <source>
        <dbReference type="Google" id="ProtNLM"/>
    </source>
</evidence>
<evidence type="ECO:0000313" key="4">
    <source>
        <dbReference type="Proteomes" id="UP001597221"/>
    </source>
</evidence>
<feature type="compositionally biased region" description="Basic and acidic residues" evidence="1">
    <location>
        <begin position="37"/>
        <end position="57"/>
    </location>
</feature>
<accession>A0ABW4HPI6</accession>
<gene>
    <name evidence="3" type="ORF">ACFSBH_07050</name>
</gene>
<organism evidence="3 4">
    <name type="scientific">Oceanobacillus luteolus</name>
    <dbReference type="NCBI Taxonomy" id="1274358"/>
    <lineage>
        <taxon>Bacteria</taxon>
        <taxon>Bacillati</taxon>
        <taxon>Bacillota</taxon>
        <taxon>Bacilli</taxon>
        <taxon>Bacillales</taxon>
        <taxon>Bacillaceae</taxon>
        <taxon>Oceanobacillus</taxon>
    </lineage>
</organism>
<reference evidence="4" key="1">
    <citation type="journal article" date="2019" name="Int. J. Syst. Evol. Microbiol.">
        <title>The Global Catalogue of Microorganisms (GCM) 10K type strain sequencing project: providing services to taxonomists for standard genome sequencing and annotation.</title>
        <authorList>
            <consortium name="The Broad Institute Genomics Platform"/>
            <consortium name="The Broad Institute Genome Sequencing Center for Infectious Disease"/>
            <person name="Wu L."/>
            <person name="Ma J."/>
        </authorList>
    </citation>
    <scope>NUCLEOTIDE SEQUENCE [LARGE SCALE GENOMIC DNA]</scope>
    <source>
        <strain evidence="4">CGMCC 1.12376</strain>
    </source>
</reference>
<keyword evidence="4" id="KW-1185">Reference proteome</keyword>
<evidence type="ECO:0000313" key="3">
    <source>
        <dbReference type="EMBL" id="MFD1607404.1"/>
    </source>
</evidence>
<feature type="region of interest" description="Disordered" evidence="1">
    <location>
        <begin position="26"/>
        <end position="83"/>
    </location>
</feature>
<evidence type="ECO:0000256" key="2">
    <source>
        <dbReference type="SAM" id="SignalP"/>
    </source>
</evidence>
<sequence>MIKRNMLYSTLILFLLLVGCASETSDADGLNSAVENNETRESNLEEKADEPKFETKSEQPVVDKSTDVSSENEENEESSITEGKALSAYSSAEIEYARVWLALGPNQEIDQLNVVHIPAGEPINPDDETSLSYPEDVIQLSGSRLVDGSIVYSGNGDGTVNVYRVPLRWDGEYPAGEEFYQEIIDTTELEYIDPGNDVEILELIERLNIQS</sequence>
<protein>
    <recommendedName>
        <fullName evidence="5">Lipoprotein</fullName>
    </recommendedName>
</protein>
<dbReference type="PROSITE" id="PS51257">
    <property type="entry name" value="PROKAR_LIPOPROTEIN"/>
    <property type="match status" value="1"/>
</dbReference>
<feature type="signal peptide" evidence="2">
    <location>
        <begin position="1"/>
        <end position="27"/>
    </location>
</feature>
<feature type="compositionally biased region" description="Acidic residues" evidence="1">
    <location>
        <begin position="70"/>
        <end position="79"/>
    </location>
</feature>
<dbReference type="EMBL" id="JBHUDE010000035">
    <property type="protein sequence ID" value="MFD1607404.1"/>
    <property type="molecule type" value="Genomic_DNA"/>
</dbReference>